<dbReference type="GeneID" id="17037580"/>
<dbReference type="EMBL" id="AGSI01000018">
    <property type="protein sequence ID" value="EIE19608.1"/>
    <property type="molecule type" value="Genomic_DNA"/>
</dbReference>
<keyword evidence="8" id="KW-1185">Reference proteome</keyword>
<evidence type="ECO:0000256" key="5">
    <source>
        <dbReference type="ARBA" id="ARBA00023242"/>
    </source>
</evidence>
<evidence type="ECO:0000259" key="6">
    <source>
        <dbReference type="Pfam" id="PF07522"/>
    </source>
</evidence>
<dbReference type="eggNOG" id="KOG1361">
    <property type="taxonomic scope" value="Eukaryota"/>
</dbReference>
<protein>
    <submittedName>
        <fullName evidence="7">DRMBL-domain-containing protein</fullName>
    </submittedName>
</protein>
<comment type="caution">
    <text evidence="7">The sequence shown here is derived from an EMBL/GenBank/DDBJ whole genome shotgun (WGS) entry which is preliminary data.</text>
</comment>
<gene>
    <name evidence="7" type="ORF">COCSUDRAFT_5302</name>
</gene>
<keyword evidence="5" id="KW-0539">Nucleus</keyword>
<dbReference type="GO" id="GO:0036297">
    <property type="term" value="P:interstrand cross-link repair"/>
    <property type="evidence" value="ECO:0007669"/>
    <property type="project" value="TreeGrafter"/>
</dbReference>
<dbReference type="Proteomes" id="UP000007264">
    <property type="component" value="Unassembled WGS sequence"/>
</dbReference>
<feature type="domain" description="DNA repair metallo-beta-lactamase" evidence="6">
    <location>
        <begin position="221"/>
        <end position="316"/>
    </location>
</feature>
<name>I0YMI9_COCSC</name>
<dbReference type="PANTHER" id="PTHR23240:SF35">
    <property type="entry name" value="DNA REPAIR METALLO-BETA-LACTAMASE FAMILY PROTEIN-RELATED"/>
    <property type="match status" value="1"/>
</dbReference>
<evidence type="ECO:0000313" key="8">
    <source>
        <dbReference type="Proteomes" id="UP000007264"/>
    </source>
</evidence>
<dbReference type="Pfam" id="PF07522">
    <property type="entry name" value="DRMBL"/>
    <property type="match status" value="1"/>
</dbReference>
<comment type="subcellular location">
    <subcellularLocation>
        <location evidence="1">Nucleus</location>
    </subcellularLocation>
</comment>
<dbReference type="AlphaFoldDB" id="I0YMI9"/>
<dbReference type="Gene3D" id="3.40.50.12650">
    <property type="match status" value="1"/>
</dbReference>
<proteinExistence type="inferred from homology"/>
<accession>I0YMI9</accession>
<dbReference type="RefSeq" id="XP_005644152.1">
    <property type="nucleotide sequence ID" value="XM_005644095.1"/>
</dbReference>
<evidence type="ECO:0000256" key="1">
    <source>
        <dbReference type="ARBA" id="ARBA00004123"/>
    </source>
</evidence>
<dbReference type="KEGG" id="csl:COCSUDRAFT_5302"/>
<keyword evidence="3" id="KW-0227">DNA damage</keyword>
<dbReference type="CDD" id="cd16273">
    <property type="entry name" value="SNM1A-1C-like_MBL-fold"/>
    <property type="match status" value="1"/>
</dbReference>
<feature type="non-terminal residue" evidence="7">
    <location>
        <position position="1"/>
    </location>
</feature>
<keyword evidence="4" id="KW-0234">DNA repair</keyword>
<evidence type="ECO:0000256" key="4">
    <source>
        <dbReference type="ARBA" id="ARBA00023204"/>
    </source>
</evidence>
<organism evidence="7 8">
    <name type="scientific">Coccomyxa subellipsoidea (strain C-169)</name>
    <name type="common">Green microalga</name>
    <dbReference type="NCBI Taxonomy" id="574566"/>
    <lineage>
        <taxon>Eukaryota</taxon>
        <taxon>Viridiplantae</taxon>
        <taxon>Chlorophyta</taxon>
        <taxon>core chlorophytes</taxon>
        <taxon>Trebouxiophyceae</taxon>
        <taxon>Trebouxiophyceae incertae sedis</taxon>
        <taxon>Coccomyxaceae</taxon>
        <taxon>Coccomyxa</taxon>
        <taxon>Coccomyxa subellipsoidea</taxon>
    </lineage>
</organism>
<dbReference type="GO" id="GO:0006303">
    <property type="term" value="P:double-strand break repair via nonhomologous end joining"/>
    <property type="evidence" value="ECO:0007669"/>
    <property type="project" value="TreeGrafter"/>
</dbReference>
<dbReference type="STRING" id="574566.I0YMI9"/>
<dbReference type="InterPro" id="IPR011084">
    <property type="entry name" value="DRMBL"/>
</dbReference>
<dbReference type="InterPro" id="IPR036866">
    <property type="entry name" value="RibonucZ/Hydroxyglut_hydro"/>
</dbReference>
<dbReference type="GO" id="GO:0005634">
    <property type="term" value="C:nucleus"/>
    <property type="evidence" value="ECO:0007669"/>
    <property type="project" value="UniProtKB-SubCell"/>
</dbReference>
<comment type="similarity">
    <text evidence="2">Belongs to the DNA repair metallo-beta-lactamase (DRMBL) family.</text>
</comment>
<evidence type="ECO:0000256" key="3">
    <source>
        <dbReference type="ARBA" id="ARBA00022763"/>
    </source>
</evidence>
<reference evidence="7 8" key="1">
    <citation type="journal article" date="2012" name="Genome Biol.">
        <title>The genome of the polar eukaryotic microalga coccomyxa subellipsoidea reveals traits of cold adaptation.</title>
        <authorList>
            <person name="Blanc G."/>
            <person name="Agarkova I."/>
            <person name="Grimwood J."/>
            <person name="Kuo A."/>
            <person name="Brueggeman A."/>
            <person name="Dunigan D."/>
            <person name="Gurnon J."/>
            <person name="Ladunga I."/>
            <person name="Lindquist E."/>
            <person name="Lucas S."/>
            <person name="Pangilinan J."/>
            <person name="Proschold T."/>
            <person name="Salamov A."/>
            <person name="Schmutz J."/>
            <person name="Weeks D."/>
            <person name="Yamada T."/>
            <person name="Claverie J.M."/>
            <person name="Grigoriev I."/>
            <person name="Van Etten J."/>
            <person name="Lomsadze A."/>
            <person name="Borodovsky M."/>
        </authorList>
    </citation>
    <scope>NUCLEOTIDE SEQUENCE [LARGE SCALE GENOMIC DNA]</scope>
    <source>
        <strain evidence="7 8">C-169</strain>
    </source>
</reference>
<dbReference type="SUPFAM" id="SSF56281">
    <property type="entry name" value="Metallo-hydrolase/oxidoreductase"/>
    <property type="match status" value="1"/>
</dbReference>
<dbReference type="PANTHER" id="PTHR23240">
    <property type="entry name" value="DNA CROSS-LINK REPAIR PROTEIN PSO2/SNM1-RELATED"/>
    <property type="match status" value="1"/>
</dbReference>
<dbReference type="OrthoDB" id="262529at2759"/>
<evidence type="ECO:0000256" key="2">
    <source>
        <dbReference type="ARBA" id="ARBA00010304"/>
    </source>
</evidence>
<dbReference type="Gene3D" id="3.60.15.10">
    <property type="entry name" value="Ribonuclease Z/Hydroxyacylglutathione hydrolase-like"/>
    <property type="match status" value="1"/>
</dbReference>
<dbReference type="GO" id="GO:0035312">
    <property type="term" value="F:5'-3' DNA exonuclease activity"/>
    <property type="evidence" value="ECO:0007669"/>
    <property type="project" value="TreeGrafter"/>
</dbReference>
<sequence length="319" mass="35582">VPNTRFMVDGFRFQSSRCKHYWLSHYHSDHTTGLTTSFSSGTIYCSAVTANLLVKDMHINPSCIQPLPLNIPLLVDGINVTLIDANHCPGAVLFLFKTPPPPGSEFSEQVILHTGDMRWHPRMGRHPALKNQRIDMLFLDTTYASPKHVFPCQEDAIADIVRVMKQEAKARPGTLFIMGSYRIGKERAYLGAAKALGWKVHVNADKLRVLRLLGLPENDMALLTRDAAAARIHVSFMGKLLTPDALTDRIRAGPWTHVVAFRPTGWSFQKSGLSCRREGDVAIYGVPYSEHSSFAELRDCVKTLRPRRIVPTVNASTPA</sequence>
<feature type="non-terminal residue" evidence="7">
    <location>
        <position position="319"/>
    </location>
</feature>
<dbReference type="GO" id="GO:0003684">
    <property type="term" value="F:damaged DNA binding"/>
    <property type="evidence" value="ECO:0007669"/>
    <property type="project" value="TreeGrafter"/>
</dbReference>
<evidence type="ECO:0000313" key="7">
    <source>
        <dbReference type="EMBL" id="EIE19608.1"/>
    </source>
</evidence>